<protein>
    <submittedName>
        <fullName evidence="2">AtpI protein</fullName>
    </submittedName>
</protein>
<dbReference type="Proteomes" id="UP000601435">
    <property type="component" value="Unassembled WGS sequence"/>
</dbReference>
<comment type="caution">
    <text evidence="2">The sequence shown here is derived from an EMBL/GenBank/DDBJ whole genome shotgun (WGS) entry which is preliminary data.</text>
</comment>
<dbReference type="AlphaFoldDB" id="A0A813AFW2"/>
<name>A0A813AFW2_9DINO</name>
<accession>A0A813AFW2</accession>
<proteinExistence type="predicted"/>
<dbReference type="InterPro" id="IPR016088">
    <property type="entry name" value="Chalcone_isomerase_3-sand"/>
</dbReference>
<organism evidence="2 3">
    <name type="scientific">Symbiodinium necroappetens</name>
    <dbReference type="NCBI Taxonomy" id="1628268"/>
    <lineage>
        <taxon>Eukaryota</taxon>
        <taxon>Sar</taxon>
        <taxon>Alveolata</taxon>
        <taxon>Dinophyceae</taxon>
        <taxon>Suessiales</taxon>
        <taxon>Symbiodiniaceae</taxon>
        <taxon>Symbiodinium</taxon>
    </lineage>
</organism>
<evidence type="ECO:0000313" key="2">
    <source>
        <dbReference type="EMBL" id="CAE7864752.1"/>
    </source>
</evidence>
<keyword evidence="3" id="KW-1185">Reference proteome</keyword>
<reference evidence="2" key="1">
    <citation type="submission" date="2021-02" db="EMBL/GenBank/DDBJ databases">
        <authorList>
            <person name="Dougan E. K."/>
            <person name="Rhodes N."/>
            <person name="Thang M."/>
            <person name="Chan C."/>
        </authorList>
    </citation>
    <scope>NUCLEOTIDE SEQUENCE</scope>
</reference>
<gene>
    <name evidence="2" type="primary">atpI</name>
    <name evidence="2" type="ORF">SNEC2469_LOCUS27565</name>
</gene>
<sequence>MSPRRSGRSFWALAVAAAWMGSVYFLTTSAFRVLAVLSDDSIREASTGVSFPAHVKKSQKWVASGVRRKFGKLKVYAMAFYLEESSKLWGSSSVAMRDVLQEAPGPSAMLDRAGTKWLSVGGEHAKARYSSCARGRKPTKNVNHMQKKPQGFHHWSPTVKHISYNSSKHTLQAVRHSLIPVNNLWTIMDPLLEPASLASSTCSKLLWVLRRMLACNFCRSNINPNPTAMNMTESTTSATHCYIAAAAITTTSTPPPPPPPPPPGFGRTGQSQHASRQRHILDAYFLFSQSQPEAFIHAGRASLRIAGS</sequence>
<dbReference type="Gene3D" id="3.50.70.10">
    <property type="match status" value="1"/>
</dbReference>
<feature type="compositionally biased region" description="Pro residues" evidence="1">
    <location>
        <begin position="253"/>
        <end position="264"/>
    </location>
</feature>
<dbReference type="EMBL" id="CAJNJA010058252">
    <property type="protein sequence ID" value="CAE7864752.1"/>
    <property type="molecule type" value="Genomic_DNA"/>
</dbReference>
<evidence type="ECO:0000313" key="3">
    <source>
        <dbReference type="Proteomes" id="UP000601435"/>
    </source>
</evidence>
<feature type="region of interest" description="Disordered" evidence="1">
    <location>
        <begin position="249"/>
        <end position="273"/>
    </location>
</feature>
<evidence type="ECO:0000256" key="1">
    <source>
        <dbReference type="SAM" id="MobiDB-lite"/>
    </source>
</evidence>
<dbReference type="OrthoDB" id="441749at2759"/>